<protein>
    <submittedName>
        <fullName evidence="1">DUF92 domain-containing protein</fullName>
    </submittedName>
</protein>
<evidence type="ECO:0000313" key="1">
    <source>
        <dbReference type="EMBL" id="WHZ56537.1"/>
    </source>
</evidence>
<dbReference type="EMBL" id="CP126116">
    <property type="protein sequence ID" value="WHZ56537.1"/>
    <property type="molecule type" value="Genomic_DNA"/>
</dbReference>
<proteinExistence type="predicted"/>
<name>A0ACD4R8S1_9BACI</name>
<reference evidence="2" key="1">
    <citation type="journal article" date="2025" name="Aquaculture">
        <title>Assessment of the bioflocculant production and safety properties of Metabacillus hrfriensis sp. nov. based on phenotypic and whole-genome sequencing analysis.</title>
        <authorList>
            <person name="Zhang R."/>
            <person name="Zhao Z."/>
            <person name="Luo L."/>
            <person name="Wang S."/>
            <person name="Guo K."/>
            <person name="Xu W."/>
        </authorList>
    </citation>
    <scope>NUCLEOTIDE SEQUENCE [LARGE SCALE GENOMIC DNA]</scope>
    <source>
        <strain evidence="2">CT-WN-B3</strain>
    </source>
</reference>
<keyword evidence="2" id="KW-1185">Reference proteome</keyword>
<evidence type="ECO:0000313" key="2">
    <source>
        <dbReference type="Proteomes" id="UP001226091"/>
    </source>
</evidence>
<sequence length="256" mass="27081">MSDHFLAISFILLISFAGLKMKSLTFSGAVAACFIGISIFAGFGYPGLILLGIFFGSSSFWSKFKRDQKKSVDDLLVKGDQRDAIQVLANGGVSAFISIVNAFMPFDGSFTVYGVSIAAANADTWASEIGTLSKKMPRMIFTLKQVKKGTSGAVSTLGTASALSGACLIGVSAYLVLSIQAVDLLLIILLGFMGNLIDTVLGASIQVQYQCPACGKKTERYSHCQQQGNKIKGLLNNDAVNFSAILAASLLAVLIY</sequence>
<organism evidence="1 2">
    <name type="scientific">Metabacillus hrfriensis</name>
    <dbReference type="NCBI Taxonomy" id="3048891"/>
    <lineage>
        <taxon>Bacteria</taxon>
        <taxon>Bacillati</taxon>
        <taxon>Bacillota</taxon>
        <taxon>Bacilli</taxon>
        <taxon>Bacillales</taxon>
        <taxon>Bacillaceae</taxon>
        <taxon>Metabacillus</taxon>
    </lineage>
</organism>
<gene>
    <name evidence="1" type="ORF">QLQ22_17800</name>
</gene>
<accession>A0ACD4R8S1</accession>
<dbReference type="Proteomes" id="UP001226091">
    <property type="component" value="Chromosome"/>
</dbReference>